<comment type="caution">
    <text evidence="2">The sequence shown here is derived from an EMBL/GenBank/DDBJ whole genome shotgun (WGS) entry which is preliminary data.</text>
</comment>
<evidence type="ECO:0000313" key="3">
    <source>
        <dbReference type="Proteomes" id="UP001139308"/>
    </source>
</evidence>
<dbReference type="Proteomes" id="UP001139308">
    <property type="component" value="Unassembled WGS sequence"/>
</dbReference>
<protein>
    <submittedName>
        <fullName evidence="2">Chemotaxis protein</fullName>
    </submittedName>
</protein>
<proteinExistence type="predicted"/>
<reference evidence="2" key="1">
    <citation type="submission" date="2022-01" db="EMBL/GenBank/DDBJ databases">
        <title>Genome sequence and assembly of Parabukholderia sp. RG36.</title>
        <authorList>
            <person name="Chhetri G."/>
        </authorList>
    </citation>
    <scope>NUCLEOTIDE SEQUENCE</scope>
    <source>
        <strain evidence="2">RG36</strain>
    </source>
</reference>
<name>A0A9X1UKP0_9BURK</name>
<feature type="compositionally biased region" description="Polar residues" evidence="1">
    <location>
        <begin position="1"/>
        <end position="15"/>
    </location>
</feature>
<dbReference type="EMBL" id="JAKLJA010000013">
    <property type="protein sequence ID" value="MCG5075131.1"/>
    <property type="molecule type" value="Genomic_DNA"/>
</dbReference>
<dbReference type="RefSeq" id="WP_238464986.1">
    <property type="nucleotide sequence ID" value="NZ_JAKLJA010000013.1"/>
</dbReference>
<evidence type="ECO:0000313" key="2">
    <source>
        <dbReference type="EMBL" id="MCG5075131.1"/>
    </source>
</evidence>
<accession>A0A9X1UKP0</accession>
<feature type="compositionally biased region" description="Basic and acidic residues" evidence="1">
    <location>
        <begin position="34"/>
        <end position="55"/>
    </location>
</feature>
<evidence type="ECO:0000256" key="1">
    <source>
        <dbReference type="SAM" id="MobiDB-lite"/>
    </source>
</evidence>
<feature type="region of interest" description="Disordered" evidence="1">
    <location>
        <begin position="1"/>
        <end position="126"/>
    </location>
</feature>
<feature type="compositionally biased region" description="Low complexity" evidence="1">
    <location>
        <begin position="24"/>
        <end position="33"/>
    </location>
</feature>
<organism evidence="2 3">
    <name type="scientific">Paraburkholderia tagetis</name>
    <dbReference type="NCBI Taxonomy" id="2913261"/>
    <lineage>
        <taxon>Bacteria</taxon>
        <taxon>Pseudomonadati</taxon>
        <taxon>Pseudomonadota</taxon>
        <taxon>Betaproteobacteria</taxon>
        <taxon>Burkholderiales</taxon>
        <taxon>Burkholderiaceae</taxon>
        <taxon>Paraburkholderia</taxon>
    </lineage>
</organism>
<gene>
    <name evidence="2" type="ORF">L5014_17470</name>
</gene>
<feature type="compositionally biased region" description="Acidic residues" evidence="1">
    <location>
        <begin position="90"/>
        <end position="126"/>
    </location>
</feature>
<sequence length="126" mass="13314">MNSTLDPDNDPSQQPAAPGHDTESLGPGDSSDSGSDRVGAKRHDFDRDTELDNHALEAGPDEAQSDTDSSGTGERASADGDESLRPDSDVLPDEIEEDVQEGADEDEDAQEGANEDEGQDEDEGRT</sequence>
<feature type="compositionally biased region" description="Basic and acidic residues" evidence="1">
    <location>
        <begin position="76"/>
        <end position="88"/>
    </location>
</feature>
<keyword evidence="3" id="KW-1185">Reference proteome</keyword>
<dbReference type="AlphaFoldDB" id="A0A9X1UKP0"/>